<evidence type="ECO:0000313" key="1">
    <source>
        <dbReference type="EMBL" id="SEM72373.1"/>
    </source>
</evidence>
<dbReference type="RefSeq" id="WP_123811006.1">
    <property type="nucleotide sequence ID" value="NZ_FOCG01000001.1"/>
</dbReference>
<dbReference type="EMBL" id="FOCG01000001">
    <property type="protein sequence ID" value="SEM72373.1"/>
    <property type="molecule type" value="Genomic_DNA"/>
</dbReference>
<evidence type="ECO:0000313" key="2">
    <source>
        <dbReference type="Proteomes" id="UP000199158"/>
    </source>
</evidence>
<organism evidence="1 2">
    <name type="scientific">Hydrogenoanaerobacterium saccharovorans</name>
    <dbReference type="NCBI Taxonomy" id="474960"/>
    <lineage>
        <taxon>Bacteria</taxon>
        <taxon>Bacillati</taxon>
        <taxon>Bacillota</taxon>
        <taxon>Clostridia</taxon>
        <taxon>Eubacteriales</taxon>
        <taxon>Oscillospiraceae</taxon>
        <taxon>Hydrogenoanaerobacterium</taxon>
    </lineage>
</organism>
<sequence length="370" mass="43258">MIEEIKGTNEKVNTLQEFTLMFWQNQILIDESKIPLGQCTTDILNLSDDYLVEMNTCRNALVGGMQTLFNPNIKKDLATVTEIQDKLNKVLDLAIALPPFYYLIDKGFGHSMLIDIFNSQPQGFVAMTDRNTHQGEVFHHFIFKLISIIDETIAFKKYISVMLDLYFEKLNKRNEEHYAVGVYSFFTDTKLLNEIRMTMPPMPTFDFTQTREVGIEYAPMRNPENEKEYLIAERIVFKSMGTFFHMDFFRALMKGHCPRRCHNCGKYFLLLSGHNTCYCSNIAPNQKNMGDTKTCRDIGAHIKETQKKEKRTPAQQEYDKVYNRLKTRKNRGKLTVDEWNTKVSEAVELMEKNKNGELSDFEYMEMMKKF</sequence>
<proteinExistence type="predicted"/>
<protein>
    <recommendedName>
        <fullName evidence="3">EF-hand domain-containing protein</fullName>
    </recommendedName>
</protein>
<name>A0A1H8AP84_9FIRM</name>
<keyword evidence="2" id="KW-1185">Reference proteome</keyword>
<accession>A0A1H8AP84</accession>
<dbReference type="Proteomes" id="UP000199158">
    <property type="component" value="Unassembled WGS sequence"/>
</dbReference>
<dbReference type="Pfam" id="PF19553">
    <property type="entry name" value="DUF6076"/>
    <property type="match status" value="1"/>
</dbReference>
<reference evidence="1 2" key="1">
    <citation type="submission" date="2016-10" db="EMBL/GenBank/DDBJ databases">
        <authorList>
            <person name="de Groot N.N."/>
        </authorList>
    </citation>
    <scope>NUCLEOTIDE SEQUENCE [LARGE SCALE GENOMIC DNA]</scope>
    <source>
        <strain evidence="1 2">CGMCC 1.5070</strain>
    </source>
</reference>
<evidence type="ECO:0008006" key="3">
    <source>
        <dbReference type="Google" id="ProtNLM"/>
    </source>
</evidence>
<dbReference type="OrthoDB" id="1816313at2"/>
<dbReference type="InterPro" id="IPR045722">
    <property type="entry name" value="DUF6076"/>
</dbReference>
<dbReference type="AlphaFoldDB" id="A0A1H8AP84"/>
<gene>
    <name evidence="1" type="ORF">SAMN05216180_1459</name>
</gene>